<organism evidence="3 4">
    <name type="scientific">Haloplanus rubicundus</name>
    <dbReference type="NCBI Taxonomy" id="1547898"/>
    <lineage>
        <taxon>Archaea</taxon>
        <taxon>Methanobacteriati</taxon>
        <taxon>Methanobacteriota</taxon>
        <taxon>Stenosarchaea group</taxon>
        <taxon>Halobacteria</taxon>
        <taxon>Halobacteriales</taxon>
        <taxon>Haloferacaceae</taxon>
        <taxon>Haloplanus</taxon>
    </lineage>
</organism>
<dbReference type="AlphaFoldDB" id="A0A345E9Y5"/>
<accession>A0A345E9Y5</accession>
<dbReference type="RefSeq" id="WP_114584819.1">
    <property type="nucleotide sequence ID" value="NZ_CP031148.1"/>
</dbReference>
<accession>A0A345E0E8</accession>
<feature type="compositionally biased region" description="Basic and acidic residues" evidence="1">
    <location>
        <begin position="69"/>
        <end position="81"/>
    </location>
</feature>
<evidence type="ECO:0000313" key="2">
    <source>
        <dbReference type="EMBL" id="AXG05670.1"/>
    </source>
</evidence>
<evidence type="ECO:0000256" key="1">
    <source>
        <dbReference type="SAM" id="MobiDB-lite"/>
    </source>
</evidence>
<evidence type="ECO:0000313" key="4">
    <source>
        <dbReference type="Proteomes" id="UP000252985"/>
    </source>
</evidence>
<dbReference type="Proteomes" id="UP000252985">
    <property type="component" value="Chromosome"/>
</dbReference>
<dbReference type="Proteomes" id="UP000253273">
    <property type="component" value="Chromosome"/>
</dbReference>
<dbReference type="EMBL" id="CP031150">
    <property type="protein sequence ID" value="AXG05670.1"/>
    <property type="molecule type" value="Genomic_DNA"/>
</dbReference>
<reference evidence="2 5" key="2">
    <citation type="submission" date="2018-07" db="EMBL/GenBank/DDBJ databases">
        <title>Genome sequences of Haloplanus sp. CBA1113.</title>
        <authorList>
            <person name="Kim Y.B."/>
            <person name="Roh S.W."/>
        </authorList>
    </citation>
    <scope>NUCLEOTIDE SEQUENCE [LARGE SCALE GENOMIC DNA]</scope>
    <source>
        <strain evidence="2 5">CBA1113</strain>
    </source>
</reference>
<sequence length="97" mass="10573">MSTNQSYALYLTDEVSADVGGDPLRADAVDFYDSGVWVTHADGRDFFPYERVLRIREGSEDPAGAATESPEHERTGERRDAASGTTGTVDETTLDVE</sequence>
<feature type="region of interest" description="Disordered" evidence="1">
    <location>
        <begin position="57"/>
        <end position="97"/>
    </location>
</feature>
<proteinExistence type="predicted"/>
<gene>
    <name evidence="3" type="ORF">DU484_03550</name>
    <name evidence="2" type="ORF">DU500_04035</name>
</gene>
<dbReference type="GeneID" id="37286022"/>
<dbReference type="KEGG" id="haq:DU484_03550"/>
<evidence type="ECO:0000313" key="3">
    <source>
        <dbReference type="EMBL" id="AXG09007.1"/>
    </source>
</evidence>
<protein>
    <submittedName>
        <fullName evidence="3">Uncharacterized protein</fullName>
    </submittedName>
</protein>
<dbReference type="KEGG" id="haj:DU500_04035"/>
<dbReference type="EMBL" id="CP031148">
    <property type="protein sequence ID" value="AXG09007.1"/>
    <property type="molecule type" value="Genomic_DNA"/>
</dbReference>
<name>A0A345E9Y5_9EURY</name>
<reference evidence="3 4" key="1">
    <citation type="submission" date="2018-07" db="EMBL/GenBank/DDBJ databases">
        <title>Genome sequences of Haloplanus sp. CBA1112.</title>
        <authorList>
            <person name="Kim Y.B."/>
            <person name="Roh S.W."/>
        </authorList>
    </citation>
    <scope>NUCLEOTIDE SEQUENCE [LARGE SCALE GENOMIC DNA]</scope>
    <source>
        <strain evidence="3 4">CBA1112</strain>
    </source>
</reference>
<dbReference type="OrthoDB" id="245913at2157"/>
<keyword evidence="5" id="KW-1185">Reference proteome</keyword>
<evidence type="ECO:0000313" key="5">
    <source>
        <dbReference type="Proteomes" id="UP000253273"/>
    </source>
</evidence>